<dbReference type="KEGG" id="ipu:128628949"/>
<dbReference type="AlphaFoldDB" id="A0A9F7R8K0"/>
<proteinExistence type="predicted"/>
<dbReference type="GeneID" id="128628949"/>
<evidence type="ECO:0000313" key="3">
    <source>
        <dbReference type="RefSeq" id="XP_053530525.1"/>
    </source>
</evidence>
<feature type="region of interest" description="Disordered" evidence="1">
    <location>
        <begin position="37"/>
        <end position="65"/>
    </location>
</feature>
<protein>
    <submittedName>
        <fullName evidence="3">Uncharacterized protein LOC124628065 isoform X1</fullName>
    </submittedName>
    <submittedName>
        <fullName evidence="4">Uncharacterized protein LOC128628949</fullName>
    </submittedName>
</protein>
<evidence type="ECO:0000256" key="1">
    <source>
        <dbReference type="SAM" id="MobiDB-lite"/>
    </source>
</evidence>
<organism evidence="2 4">
    <name type="scientific">Ictalurus punctatus</name>
    <name type="common">Channel catfish</name>
    <name type="synonym">Silurus punctatus</name>
    <dbReference type="NCBI Taxonomy" id="7998"/>
    <lineage>
        <taxon>Eukaryota</taxon>
        <taxon>Metazoa</taxon>
        <taxon>Chordata</taxon>
        <taxon>Craniata</taxon>
        <taxon>Vertebrata</taxon>
        <taxon>Euteleostomi</taxon>
        <taxon>Actinopterygii</taxon>
        <taxon>Neopterygii</taxon>
        <taxon>Teleostei</taxon>
        <taxon>Ostariophysi</taxon>
        <taxon>Siluriformes</taxon>
        <taxon>Ictaluridae</taxon>
        <taxon>Ictalurus</taxon>
    </lineage>
</organism>
<dbReference type="KEGG" id="ipu:124628065"/>
<dbReference type="RefSeq" id="XP_053530528.1">
    <property type="nucleotide sequence ID" value="XM_053674553.1"/>
</dbReference>
<dbReference type="PANTHER" id="PTHR31025">
    <property type="entry name" value="SI:CH211-196P9.1-RELATED"/>
    <property type="match status" value="1"/>
</dbReference>
<reference evidence="2" key="1">
    <citation type="journal article" date="2016" name="Nat. Commun.">
        <title>The channel catfish genome sequence provides insights into the evolution of scale formation in teleosts.</title>
        <authorList>
            <person name="Liu Z."/>
            <person name="Liu S."/>
            <person name="Yao J."/>
            <person name="Bao L."/>
            <person name="Zhang J."/>
            <person name="Li Y."/>
            <person name="Jiang C."/>
            <person name="Sun L."/>
            <person name="Wang R."/>
            <person name="Zhang Y."/>
            <person name="Zhou T."/>
            <person name="Zeng Q."/>
            <person name="Fu Q."/>
            <person name="Gao S."/>
            <person name="Li N."/>
            <person name="Koren S."/>
            <person name="Jiang Y."/>
            <person name="Zimin A."/>
            <person name="Xu P."/>
            <person name="Phillippy A.M."/>
            <person name="Geng X."/>
            <person name="Song L."/>
            <person name="Sun F."/>
            <person name="Li C."/>
            <person name="Wang X."/>
            <person name="Chen A."/>
            <person name="Jin Y."/>
            <person name="Yuan Z."/>
            <person name="Yang Y."/>
            <person name="Tan S."/>
            <person name="Peatman E."/>
            <person name="Lu J."/>
            <person name="Qin Z."/>
            <person name="Dunham R."/>
            <person name="Li Z."/>
            <person name="Sonstegard T."/>
            <person name="Feng J."/>
            <person name="Danzmann R.G."/>
            <person name="Schroeder S."/>
            <person name="Scheffler B."/>
            <person name="Duke M.V."/>
            <person name="Ballard L."/>
            <person name="Kucuktas H."/>
            <person name="Kaltenboeck L."/>
            <person name="Liu H."/>
            <person name="Armbruster J."/>
            <person name="Xie Y."/>
            <person name="Kirby M.L."/>
            <person name="Tian Y."/>
            <person name="Flanagan M.E."/>
            <person name="Mu W."/>
            <person name="Waldbieser G.C."/>
        </authorList>
    </citation>
    <scope>NUCLEOTIDE SEQUENCE [LARGE SCALE GENOMIC DNA]</scope>
    <source>
        <strain evidence="2">SDA103</strain>
    </source>
</reference>
<feature type="compositionally biased region" description="Low complexity" evidence="1">
    <location>
        <begin position="39"/>
        <end position="56"/>
    </location>
</feature>
<reference evidence="3 4" key="2">
    <citation type="submission" date="2025-04" db="UniProtKB">
        <authorList>
            <consortium name="RefSeq"/>
        </authorList>
    </citation>
    <scope>IDENTIFICATION</scope>
    <source>
        <tissue evidence="3 4">Blood</tissue>
    </source>
</reference>
<evidence type="ECO:0000313" key="4">
    <source>
        <dbReference type="RefSeq" id="XP_053530528.1"/>
    </source>
</evidence>
<dbReference type="Proteomes" id="UP000221080">
    <property type="component" value="Chromosome 22"/>
</dbReference>
<sequence length="300" mass="34437">MYQEQRWMEMSLMNFKVPLPVMDLDVQLFSDQASSSVLTPLSPASSHSSDSTVVLESTRKRRNPTGLMDRNEARQKIDCVLRANPKGEEIFMEYENTKTLTDATRKQMVNVLVADMLELHGRIISSVRTSYALGIVTLFPYLQDPFSKHGYEHYYDPEGNTGFIAWRIKTVQRNTCAGSRCHSKTVLQDGPNTRCESLITCQQLFCEECREAISTIRHSTDESVVKEKMRATFQYRQKIVNEDASSSVLDLFPRFLDVPGLIDQDFSMMFGDEVSQKFCLCKELSNENIQREYIVPICYI</sequence>
<accession>A0A9F7R8K0</accession>
<evidence type="ECO:0000313" key="2">
    <source>
        <dbReference type="Proteomes" id="UP000221080"/>
    </source>
</evidence>
<dbReference type="OrthoDB" id="8940309at2759"/>
<dbReference type="PANTHER" id="PTHR31025:SF29">
    <property type="entry name" value="SI:CH211-196P9.1"/>
    <property type="match status" value="1"/>
</dbReference>
<name>A0A9F7R8K0_ICTPU</name>
<gene>
    <name evidence="4" type="primary">LOC128628949</name>
    <name evidence="3" type="synonym">LOC124628065</name>
</gene>
<dbReference type="RefSeq" id="XP_053530525.1">
    <property type="nucleotide sequence ID" value="XM_053674550.1"/>
</dbReference>
<keyword evidence="2" id="KW-1185">Reference proteome</keyword>